<keyword evidence="13" id="KW-0239">DNA-directed DNA polymerase</keyword>
<proteinExistence type="predicted"/>
<keyword evidence="5" id="KW-0548">Nucleotidyltransferase</keyword>
<evidence type="ECO:0000256" key="15">
    <source>
        <dbReference type="ARBA" id="ARBA00023172"/>
    </source>
</evidence>
<dbReference type="Pfam" id="PF21686">
    <property type="entry name" value="LigD_Prim-Pol"/>
    <property type="match status" value="1"/>
</dbReference>
<evidence type="ECO:0000256" key="9">
    <source>
        <dbReference type="ARBA" id="ARBA00022763"/>
    </source>
</evidence>
<evidence type="ECO:0000256" key="11">
    <source>
        <dbReference type="ARBA" id="ARBA00022839"/>
    </source>
</evidence>
<dbReference type="CDD" id="cd07971">
    <property type="entry name" value="OBF_DNA_ligase_LigD"/>
    <property type="match status" value="1"/>
</dbReference>
<evidence type="ECO:0000256" key="8">
    <source>
        <dbReference type="ARBA" id="ARBA00022741"/>
    </source>
</evidence>
<evidence type="ECO:0000256" key="4">
    <source>
        <dbReference type="ARBA" id="ARBA00022679"/>
    </source>
</evidence>
<sequence>MPACPAGARRGRRLPRHAGGGELSRVARAPVPIYRAQLATLVATPPAGDGWVHETKYDGYRIGCSLEGGRATLWSRRGNDWTAQFPEVAQAAEALAARSALLDGEVAAVLPGGRTSFQALQQAFSGGRRSLAYFVFDLLWLDGEDLSGRPLLERKDALRRLLGARGAVLRYAPHVEAPGAEVLREACRLGLEGIVSKRADAPYRPGRNTTWTKAKCLARQELVIGGFTDPEGSRQGIGALLVGFHEGGALRFAGKVGTGFTQASARALRARLDRLGRADPPFTPRPPGALGRIAHWVRPELVAEVAFTEWTDDGKVRHPSFQGLREDKRAADVVREVPGGAPPAPPVPPAPAPAPAAAGRARRRAAAGAAGEVVIGGVRLSHPERTVFPGDGRAALTKADVARYYDAVAGAMVPHLRGRPLTLFHCPEGIAGECRFMKHSKTWAPPAVRRVRIQEKTKLGEYLIADDRAALLALVQMDVLELHTWNSTVEALEQPDRIVLDLDPGPEVPWREVVRAARLLRSALEALGLAAFVKTTGGAGLHVVTPLVPRRRWEDCLAFARGLAATVARHEPRAFTVALARAGRERKILLDYLRNNRTNTSVAAFSLRARPGAPASVPVAWDELGPRLRPERLDARTVPRRLARLGADPWAGWARAARPLGDAHLAAVGAAPVDQPARGGGRR</sequence>
<dbReference type="HOGENOM" id="CLU_008325_0_2_7"/>
<evidence type="ECO:0000256" key="21">
    <source>
        <dbReference type="SAM" id="MobiDB-lite"/>
    </source>
</evidence>
<evidence type="ECO:0000256" key="12">
    <source>
        <dbReference type="ARBA" id="ARBA00022840"/>
    </source>
</evidence>
<dbReference type="PROSITE" id="PS50160">
    <property type="entry name" value="DNA_LIGASE_A3"/>
    <property type="match status" value="1"/>
</dbReference>
<evidence type="ECO:0000259" key="22">
    <source>
        <dbReference type="PROSITE" id="PS50160"/>
    </source>
</evidence>
<dbReference type="InterPro" id="IPR012310">
    <property type="entry name" value="DNA_ligase_ATP-dep_cent"/>
</dbReference>
<dbReference type="PANTHER" id="PTHR42705:SF2">
    <property type="entry name" value="BIFUNCTIONAL NON-HOMOLOGOUS END JOINING PROTEIN LIGD"/>
    <property type="match status" value="1"/>
</dbReference>
<dbReference type="InterPro" id="IPR014145">
    <property type="entry name" value="LigD_pol_dom"/>
</dbReference>
<dbReference type="NCBIfam" id="TIGR02776">
    <property type="entry name" value="NHEJ_ligase_prk"/>
    <property type="match status" value="1"/>
</dbReference>
<evidence type="ECO:0000256" key="2">
    <source>
        <dbReference type="ARBA" id="ARBA00012727"/>
    </source>
</evidence>
<dbReference type="SUPFAM" id="SSF50249">
    <property type="entry name" value="Nucleic acid-binding proteins"/>
    <property type="match status" value="1"/>
</dbReference>
<dbReference type="InterPro" id="IPR012340">
    <property type="entry name" value="NA-bd_OB-fold"/>
</dbReference>
<keyword evidence="12" id="KW-0067">ATP-binding</keyword>
<feature type="domain" description="ATP-dependent DNA ligase family profile" evidence="22">
    <location>
        <begin position="133"/>
        <end position="215"/>
    </location>
</feature>
<name>B8JDU3_ANAD2</name>
<dbReference type="KEGG" id="acp:A2cp1_0836"/>
<dbReference type="GO" id="GO:0046872">
    <property type="term" value="F:metal ion binding"/>
    <property type="evidence" value="ECO:0007669"/>
    <property type="project" value="UniProtKB-KW"/>
</dbReference>
<dbReference type="CDD" id="cd04862">
    <property type="entry name" value="PaeLigD_Pol_like"/>
    <property type="match status" value="1"/>
</dbReference>
<dbReference type="Gene3D" id="2.40.50.140">
    <property type="entry name" value="Nucleic acid-binding proteins"/>
    <property type="match status" value="1"/>
</dbReference>
<evidence type="ECO:0000256" key="20">
    <source>
        <dbReference type="ARBA" id="ARBA00034003"/>
    </source>
</evidence>
<dbReference type="Gene3D" id="3.90.920.10">
    <property type="entry name" value="DNA primase, PRIM domain"/>
    <property type="match status" value="1"/>
</dbReference>
<evidence type="ECO:0000256" key="5">
    <source>
        <dbReference type="ARBA" id="ARBA00022695"/>
    </source>
</evidence>
<keyword evidence="8" id="KW-0547">Nucleotide-binding</keyword>
<dbReference type="PANTHER" id="PTHR42705">
    <property type="entry name" value="BIFUNCTIONAL NON-HOMOLOGOUS END JOINING PROTEIN LIGD"/>
    <property type="match status" value="1"/>
</dbReference>
<dbReference type="EMBL" id="CP001359">
    <property type="protein sequence ID" value="ACL64188.1"/>
    <property type="molecule type" value="Genomic_DNA"/>
</dbReference>
<evidence type="ECO:0000256" key="13">
    <source>
        <dbReference type="ARBA" id="ARBA00022932"/>
    </source>
</evidence>
<keyword evidence="15" id="KW-0233">DNA recombination</keyword>
<keyword evidence="14" id="KW-0238">DNA-binding</keyword>
<evidence type="ECO:0000256" key="10">
    <source>
        <dbReference type="ARBA" id="ARBA00022801"/>
    </source>
</evidence>
<dbReference type="NCBIfam" id="TIGR02779">
    <property type="entry name" value="NHEJ_ligase_lig"/>
    <property type="match status" value="1"/>
</dbReference>
<accession>B8JDU3</accession>
<keyword evidence="6" id="KW-0540">Nuclease</keyword>
<dbReference type="Proteomes" id="UP000007089">
    <property type="component" value="Chromosome"/>
</dbReference>
<dbReference type="EC" id="6.5.1.1" evidence="2"/>
<keyword evidence="10" id="KW-0378">Hydrolase</keyword>
<dbReference type="InterPro" id="IPR012309">
    <property type="entry name" value="DNA_ligase_ATP-dep_C"/>
</dbReference>
<keyword evidence="7" id="KW-0479">Metal-binding</keyword>
<evidence type="ECO:0000313" key="23">
    <source>
        <dbReference type="EMBL" id="ACL64188.1"/>
    </source>
</evidence>
<feature type="compositionally biased region" description="Pro residues" evidence="21">
    <location>
        <begin position="340"/>
        <end position="354"/>
    </location>
</feature>
<evidence type="ECO:0000256" key="6">
    <source>
        <dbReference type="ARBA" id="ARBA00022722"/>
    </source>
</evidence>
<feature type="region of interest" description="Disordered" evidence="21">
    <location>
        <begin position="1"/>
        <end position="21"/>
    </location>
</feature>
<dbReference type="GO" id="GO:0003887">
    <property type="term" value="F:DNA-directed DNA polymerase activity"/>
    <property type="evidence" value="ECO:0007669"/>
    <property type="project" value="UniProtKB-KW"/>
</dbReference>
<keyword evidence="4" id="KW-0808">Transferase</keyword>
<dbReference type="GO" id="GO:0006281">
    <property type="term" value="P:DNA repair"/>
    <property type="evidence" value="ECO:0007669"/>
    <property type="project" value="UniProtKB-KW"/>
</dbReference>
<evidence type="ECO:0000256" key="17">
    <source>
        <dbReference type="ARBA" id="ARBA00023211"/>
    </source>
</evidence>
<dbReference type="GO" id="GO:0004527">
    <property type="term" value="F:exonuclease activity"/>
    <property type="evidence" value="ECO:0007669"/>
    <property type="project" value="UniProtKB-KW"/>
</dbReference>
<evidence type="ECO:0000256" key="3">
    <source>
        <dbReference type="ARBA" id="ARBA00022598"/>
    </source>
</evidence>
<evidence type="ECO:0000256" key="7">
    <source>
        <dbReference type="ARBA" id="ARBA00022723"/>
    </source>
</evidence>
<evidence type="ECO:0000256" key="1">
    <source>
        <dbReference type="ARBA" id="ARBA00001936"/>
    </source>
</evidence>
<keyword evidence="17" id="KW-0464">Manganese</keyword>
<comment type="cofactor">
    <cofactor evidence="1">
        <name>Mn(2+)</name>
        <dbReference type="ChEBI" id="CHEBI:29035"/>
    </cofactor>
</comment>
<dbReference type="Gene3D" id="3.30.470.30">
    <property type="entry name" value="DNA ligase/mRNA capping enzyme"/>
    <property type="match status" value="1"/>
</dbReference>
<dbReference type="AlphaFoldDB" id="B8JDU3"/>
<evidence type="ECO:0000256" key="14">
    <source>
        <dbReference type="ARBA" id="ARBA00023125"/>
    </source>
</evidence>
<gene>
    <name evidence="23" type="ordered locus">A2cp1_0836</name>
</gene>
<keyword evidence="16" id="KW-0234">DNA repair</keyword>
<reference evidence="23" key="1">
    <citation type="submission" date="2009-01" db="EMBL/GenBank/DDBJ databases">
        <title>Complete sequence of Anaeromyxobacter dehalogenans 2CP-1.</title>
        <authorList>
            <consortium name="US DOE Joint Genome Institute"/>
            <person name="Lucas S."/>
            <person name="Copeland A."/>
            <person name="Lapidus A."/>
            <person name="Glavina del Rio T."/>
            <person name="Dalin E."/>
            <person name="Tice H."/>
            <person name="Bruce D."/>
            <person name="Goodwin L."/>
            <person name="Pitluck S."/>
            <person name="Saunders E."/>
            <person name="Brettin T."/>
            <person name="Detter J.C."/>
            <person name="Han C."/>
            <person name="Larimer F."/>
            <person name="Land M."/>
            <person name="Hauser L."/>
            <person name="Kyrpides N."/>
            <person name="Ovchinnikova G."/>
            <person name="Beliaev A.S."/>
            <person name="Richardson P."/>
        </authorList>
    </citation>
    <scope>NUCLEOTIDE SEQUENCE</scope>
    <source>
        <strain evidence="23">2CP-1</strain>
    </source>
</reference>
<dbReference type="SUPFAM" id="SSF56091">
    <property type="entry name" value="DNA ligase/mRNA capping enzyme, catalytic domain"/>
    <property type="match status" value="1"/>
</dbReference>
<dbReference type="GO" id="GO:0003910">
    <property type="term" value="F:DNA ligase (ATP) activity"/>
    <property type="evidence" value="ECO:0007669"/>
    <property type="project" value="UniProtKB-EC"/>
</dbReference>
<feature type="region of interest" description="Disordered" evidence="21">
    <location>
        <begin position="337"/>
        <end position="357"/>
    </location>
</feature>
<keyword evidence="18" id="KW-0511">Multifunctional enzyme</keyword>
<dbReference type="CDD" id="cd07906">
    <property type="entry name" value="Adenylation_DNA_ligase_LigD_LigC"/>
    <property type="match status" value="1"/>
</dbReference>
<dbReference type="InterPro" id="IPR033651">
    <property type="entry name" value="PaeLigD_Pol-like"/>
</dbReference>
<dbReference type="InterPro" id="IPR052171">
    <property type="entry name" value="NHEJ_LigD"/>
</dbReference>
<keyword evidence="3 23" id="KW-0436">Ligase</keyword>
<keyword evidence="9" id="KW-0227">DNA damage</keyword>
<dbReference type="GO" id="GO:0003677">
    <property type="term" value="F:DNA binding"/>
    <property type="evidence" value="ECO:0007669"/>
    <property type="project" value="UniProtKB-KW"/>
</dbReference>
<dbReference type="NCBIfam" id="TIGR02778">
    <property type="entry name" value="ligD_pol"/>
    <property type="match status" value="1"/>
</dbReference>
<dbReference type="GO" id="GO:0005524">
    <property type="term" value="F:ATP binding"/>
    <property type="evidence" value="ECO:0007669"/>
    <property type="project" value="UniProtKB-KW"/>
</dbReference>
<comment type="catalytic activity">
    <reaction evidence="20">
        <text>ATP + (deoxyribonucleotide)n-3'-hydroxyl + 5'-phospho-(deoxyribonucleotide)m = (deoxyribonucleotide)n+m + AMP + diphosphate.</text>
        <dbReference type="EC" id="6.5.1.1"/>
    </reaction>
</comment>
<keyword evidence="11" id="KW-0269">Exonuclease</keyword>
<keyword evidence="24" id="KW-1185">Reference proteome</keyword>
<evidence type="ECO:0000256" key="18">
    <source>
        <dbReference type="ARBA" id="ARBA00023268"/>
    </source>
</evidence>
<dbReference type="Pfam" id="PF01068">
    <property type="entry name" value="DNA_ligase_A_M"/>
    <property type="match status" value="1"/>
</dbReference>
<dbReference type="Pfam" id="PF04679">
    <property type="entry name" value="DNA_ligase_A_C"/>
    <property type="match status" value="1"/>
</dbReference>
<dbReference type="GO" id="GO:0006310">
    <property type="term" value="P:DNA recombination"/>
    <property type="evidence" value="ECO:0007669"/>
    <property type="project" value="UniProtKB-KW"/>
</dbReference>
<dbReference type="InterPro" id="IPR014146">
    <property type="entry name" value="LigD_ligase_dom"/>
</dbReference>
<dbReference type="InterPro" id="IPR014143">
    <property type="entry name" value="NHEJ_ligase_prk"/>
</dbReference>
<evidence type="ECO:0000256" key="16">
    <source>
        <dbReference type="ARBA" id="ARBA00023204"/>
    </source>
</evidence>
<evidence type="ECO:0000256" key="19">
    <source>
        <dbReference type="ARBA" id="ARBA00029943"/>
    </source>
</evidence>
<protein>
    <recommendedName>
        <fullName evidence="2">DNA ligase (ATP)</fullName>
        <ecNumber evidence="2">6.5.1.1</ecNumber>
    </recommendedName>
    <alternativeName>
        <fullName evidence="19">NHEJ DNA polymerase</fullName>
    </alternativeName>
</protein>
<evidence type="ECO:0000313" key="24">
    <source>
        <dbReference type="Proteomes" id="UP000007089"/>
    </source>
</evidence>
<dbReference type="Gene3D" id="3.30.1490.70">
    <property type="match status" value="1"/>
</dbReference>
<organism evidence="23 24">
    <name type="scientific">Anaeromyxobacter dehalogenans (strain ATCC BAA-258 / DSM 21875 / 2CP-1)</name>
    <dbReference type="NCBI Taxonomy" id="455488"/>
    <lineage>
        <taxon>Bacteria</taxon>
        <taxon>Pseudomonadati</taxon>
        <taxon>Myxococcota</taxon>
        <taxon>Myxococcia</taxon>
        <taxon>Myxococcales</taxon>
        <taxon>Cystobacterineae</taxon>
        <taxon>Anaeromyxobacteraceae</taxon>
        <taxon>Anaeromyxobacter</taxon>
    </lineage>
</organism>